<name>A0A1G9BA13_9ACTN</name>
<dbReference type="PROSITE" id="PS51257">
    <property type="entry name" value="PROKAR_LIPOPROTEIN"/>
    <property type="match status" value="1"/>
</dbReference>
<dbReference type="EMBL" id="FNFB01000007">
    <property type="protein sequence ID" value="SDK36368.1"/>
    <property type="molecule type" value="Genomic_DNA"/>
</dbReference>
<protein>
    <submittedName>
        <fullName evidence="1">Multiple sugar transport system substrate-binding protein</fullName>
    </submittedName>
</protein>
<dbReference type="PANTHER" id="PTHR43649">
    <property type="entry name" value="ARABINOSE-BINDING PROTEIN-RELATED"/>
    <property type="match status" value="1"/>
</dbReference>
<dbReference type="STRING" id="683260.SAMN05421874_10782"/>
<dbReference type="Pfam" id="PF01547">
    <property type="entry name" value="SBP_bac_1"/>
    <property type="match status" value="1"/>
</dbReference>
<dbReference type="InterPro" id="IPR006311">
    <property type="entry name" value="TAT_signal"/>
</dbReference>
<accession>A0A1G9BA13</accession>
<evidence type="ECO:0000313" key="1">
    <source>
        <dbReference type="EMBL" id="SDK36368.1"/>
    </source>
</evidence>
<dbReference type="SUPFAM" id="SSF53850">
    <property type="entry name" value="Periplasmic binding protein-like II"/>
    <property type="match status" value="1"/>
</dbReference>
<dbReference type="RefSeq" id="WP_090764158.1">
    <property type="nucleotide sequence ID" value="NZ_FNFB01000007.1"/>
</dbReference>
<organism evidence="1 2">
    <name type="scientific">Nonomuraea maritima</name>
    <dbReference type="NCBI Taxonomy" id="683260"/>
    <lineage>
        <taxon>Bacteria</taxon>
        <taxon>Bacillati</taxon>
        <taxon>Actinomycetota</taxon>
        <taxon>Actinomycetes</taxon>
        <taxon>Streptosporangiales</taxon>
        <taxon>Streptosporangiaceae</taxon>
        <taxon>Nonomuraea</taxon>
    </lineage>
</organism>
<dbReference type="PROSITE" id="PS51318">
    <property type="entry name" value="TAT"/>
    <property type="match status" value="1"/>
</dbReference>
<keyword evidence="1" id="KW-0762">Sugar transport</keyword>
<dbReference type="InterPro" id="IPR050490">
    <property type="entry name" value="Bact_solute-bd_prot1"/>
</dbReference>
<dbReference type="InterPro" id="IPR006059">
    <property type="entry name" value="SBP"/>
</dbReference>
<evidence type="ECO:0000313" key="2">
    <source>
        <dbReference type="Proteomes" id="UP000198683"/>
    </source>
</evidence>
<dbReference type="OrthoDB" id="9780991at2"/>
<dbReference type="Proteomes" id="UP000198683">
    <property type="component" value="Unassembled WGS sequence"/>
</dbReference>
<keyword evidence="1" id="KW-0813">Transport</keyword>
<dbReference type="Gene3D" id="3.40.190.10">
    <property type="entry name" value="Periplasmic binding protein-like II"/>
    <property type="match status" value="1"/>
</dbReference>
<sequence length="421" mass="44890">MKDGLTRRGFLGASLLFAGGSLVACNAGDPTGKATANGAKITLNQYYHAYGEKGVQQAVQRYAAEYTKANPDVAVNITWVGGEYETRLNAALLTPQAPDIFEIGDFRYQMIKNGQLAPLDDIINPAEYVKANVDNVTADGKVYGVKMMDDIMMLYYRKSVLEAAGVTPPTTFDELAAAAKKLTTDKMKGLFVGNDGVGDAGYLLLWSGGSDVIKDGKATFQEGAEAISGLRRLHQDGSLLLGFPTDWYDPGAIVQNAVAMQWCGLWAMPDIQKALGDDFGVIPWPAFTSGGTSVGRLGGWYELVNAKSQHVDEAKKYVQWLWAKQDELQQDFCLNYGFHVPARTPVAEKALQGGKLASGPAKEAVAISQQSGRSFPALWNTAMGTAFGQAVAGVAKGEGDAAGLLGDAAAKVQAELDKQLA</sequence>
<gene>
    <name evidence="1" type="ORF">SAMN05421874_10782</name>
</gene>
<proteinExistence type="predicted"/>
<dbReference type="AlphaFoldDB" id="A0A1G9BA13"/>
<keyword evidence="2" id="KW-1185">Reference proteome</keyword>
<dbReference type="PANTHER" id="PTHR43649:SF12">
    <property type="entry name" value="DIACETYLCHITOBIOSE BINDING PROTEIN DASA"/>
    <property type="match status" value="1"/>
</dbReference>
<reference evidence="1 2" key="1">
    <citation type="submission" date="2016-10" db="EMBL/GenBank/DDBJ databases">
        <authorList>
            <person name="de Groot N.N."/>
        </authorList>
    </citation>
    <scope>NUCLEOTIDE SEQUENCE [LARGE SCALE GENOMIC DNA]</scope>
    <source>
        <strain evidence="1 2">CGMCC 4.5681</strain>
    </source>
</reference>